<keyword evidence="3" id="KW-1003">Cell membrane</keyword>
<keyword evidence="11" id="KW-1185">Reference proteome</keyword>
<comment type="similarity">
    <text evidence="8">Belongs to the binding-protein-dependent transport system permease family. LivHM subfamily.</text>
</comment>
<reference evidence="11" key="1">
    <citation type="submission" date="2016-06" db="EMBL/GenBank/DDBJ databases">
        <authorList>
            <person name="Varghese N."/>
            <person name="Submissions Spin"/>
        </authorList>
    </citation>
    <scope>NUCLEOTIDE SEQUENCE [LARGE SCALE GENOMIC DNA]</scope>
    <source>
        <strain evidence="11">DSM 44100</strain>
    </source>
</reference>
<feature type="transmembrane region" description="Helical" evidence="9">
    <location>
        <begin position="6"/>
        <end position="30"/>
    </location>
</feature>
<keyword evidence="5" id="KW-0029">Amino-acid transport</keyword>
<feature type="transmembrane region" description="Helical" evidence="9">
    <location>
        <begin position="37"/>
        <end position="57"/>
    </location>
</feature>
<evidence type="ECO:0000256" key="9">
    <source>
        <dbReference type="SAM" id="Phobius"/>
    </source>
</evidence>
<feature type="transmembrane region" description="Helical" evidence="9">
    <location>
        <begin position="69"/>
        <end position="88"/>
    </location>
</feature>
<evidence type="ECO:0000313" key="10">
    <source>
        <dbReference type="EMBL" id="SCF07733.1"/>
    </source>
</evidence>
<dbReference type="PANTHER" id="PTHR11795">
    <property type="entry name" value="BRANCHED-CHAIN AMINO ACID TRANSPORT SYSTEM PERMEASE PROTEIN LIVH"/>
    <property type="match status" value="1"/>
</dbReference>
<proteinExistence type="inferred from homology"/>
<keyword evidence="2" id="KW-0813">Transport</keyword>
<dbReference type="Proteomes" id="UP000198797">
    <property type="component" value="Unassembled WGS sequence"/>
</dbReference>
<dbReference type="InterPro" id="IPR001851">
    <property type="entry name" value="ABC_transp_permease"/>
</dbReference>
<dbReference type="OrthoDB" id="9814461at2"/>
<dbReference type="AlphaFoldDB" id="A0A1C4XGX7"/>
<evidence type="ECO:0000256" key="8">
    <source>
        <dbReference type="ARBA" id="ARBA00037998"/>
    </source>
</evidence>
<accession>A0A1C4XGX7</accession>
<feature type="transmembrane region" description="Helical" evidence="9">
    <location>
        <begin position="228"/>
        <end position="252"/>
    </location>
</feature>
<evidence type="ECO:0000256" key="2">
    <source>
        <dbReference type="ARBA" id="ARBA00022448"/>
    </source>
</evidence>
<sequence length="295" mass="30218">MPTTQIAVTAMVNGLAIGLLLFITAAGLSLIFGMMDVLNLAHGALFLTGAYLAWWIGGEQQTWPSLARAVVAVVVLGAAAGGLLSLLTAPLSRRSHLEQALLTLGIALVAADILSALFGDDVRATEPPAGLDGTVTIAGWSYPSYRLALVGIAALLAAAVYWTVERTSLGALFRATVSDRDMVATVGVDPRLVRGGVFVLGSVLATLAGLLGAPIYHARPGLDTTILVLALVVVVVGGLGSIRGPLIAALLFGQVESVGRAVLPGLASFLLFGTLAAVLVVRPRGLFTLAPGGRR</sequence>
<evidence type="ECO:0000256" key="7">
    <source>
        <dbReference type="ARBA" id="ARBA00023136"/>
    </source>
</evidence>
<evidence type="ECO:0000256" key="6">
    <source>
        <dbReference type="ARBA" id="ARBA00022989"/>
    </source>
</evidence>
<keyword evidence="6 9" id="KW-1133">Transmembrane helix</keyword>
<evidence type="ECO:0000256" key="3">
    <source>
        <dbReference type="ARBA" id="ARBA00022475"/>
    </source>
</evidence>
<evidence type="ECO:0000313" key="11">
    <source>
        <dbReference type="Proteomes" id="UP000198797"/>
    </source>
</evidence>
<dbReference type="PANTHER" id="PTHR11795:SF442">
    <property type="entry name" value="ABC TRANSPORTER ATP-BINDING PROTEIN"/>
    <property type="match status" value="1"/>
</dbReference>
<protein>
    <submittedName>
        <fullName evidence="10">Amino acid/amide ABC transporter membrane protein 1, HAAT family</fullName>
    </submittedName>
</protein>
<dbReference type="GO" id="GO:0006865">
    <property type="term" value="P:amino acid transport"/>
    <property type="evidence" value="ECO:0007669"/>
    <property type="project" value="UniProtKB-KW"/>
</dbReference>
<dbReference type="STRING" id="121616.GA0070216_104381"/>
<dbReference type="InterPro" id="IPR052157">
    <property type="entry name" value="BCAA_transport_permease"/>
</dbReference>
<feature type="transmembrane region" description="Helical" evidence="9">
    <location>
        <begin position="100"/>
        <end position="118"/>
    </location>
</feature>
<evidence type="ECO:0000256" key="4">
    <source>
        <dbReference type="ARBA" id="ARBA00022692"/>
    </source>
</evidence>
<feature type="transmembrane region" description="Helical" evidence="9">
    <location>
        <begin position="261"/>
        <end position="281"/>
    </location>
</feature>
<dbReference type="CDD" id="cd06582">
    <property type="entry name" value="TM_PBP1_LivH_like"/>
    <property type="match status" value="1"/>
</dbReference>
<feature type="transmembrane region" description="Helical" evidence="9">
    <location>
        <begin position="197"/>
        <end position="216"/>
    </location>
</feature>
<feature type="transmembrane region" description="Helical" evidence="9">
    <location>
        <begin position="145"/>
        <end position="164"/>
    </location>
</feature>
<keyword evidence="4 9" id="KW-0812">Transmembrane</keyword>
<keyword evidence="7 9" id="KW-0472">Membrane</keyword>
<name>A0A1C4XGX7_9ACTN</name>
<dbReference type="GO" id="GO:0005886">
    <property type="term" value="C:plasma membrane"/>
    <property type="evidence" value="ECO:0007669"/>
    <property type="project" value="UniProtKB-SubCell"/>
</dbReference>
<dbReference type="Pfam" id="PF02653">
    <property type="entry name" value="BPD_transp_2"/>
    <property type="match status" value="1"/>
</dbReference>
<dbReference type="RefSeq" id="WP_091243809.1">
    <property type="nucleotide sequence ID" value="NZ_FMCU01000004.1"/>
</dbReference>
<comment type="subcellular location">
    <subcellularLocation>
        <location evidence="1">Cell membrane</location>
        <topology evidence="1">Multi-pass membrane protein</topology>
    </subcellularLocation>
</comment>
<dbReference type="GO" id="GO:0022857">
    <property type="term" value="F:transmembrane transporter activity"/>
    <property type="evidence" value="ECO:0007669"/>
    <property type="project" value="InterPro"/>
</dbReference>
<evidence type="ECO:0000256" key="5">
    <source>
        <dbReference type="ARBA" id="ARBA00022970"/>
    </source>
</evidence>
<evidence type="ECO:0000256" key="1">
    <source>
        <dbReference type="ARBA" id="ARBA00004651"/>
    </source>
</evidence>
<dbReference type="EMBL" id="FMCU01000004">
    <property type="protein sequence ID" value="SCF07733.1"/>
    <property type="molecule type" value="Genomic_DNA"/>
</dbReference>
<organism evidence="10 11">
    <name type="scientific">Micromonospora matsumotoense</name>
    <dbReference type="NCBI Taxonomy" id="121616"/>
    <lineage>
        <taxon>Bacteria</taxon>
        <taxon>Bacillati</taxon>
        <taxon>Actinomycetota</taxon>
        <taxon>Actinomycetes</taxon>
        <taxon>Micromonosporales</taxon>
        <taxon>Micromonosporaceae</taxon>
        <taxon>Micromonospora</taxon>
    </lineage>
</organism>
<gene>
    <name evidence="10" type="ORF">GA0070216_104381</name>
</gene>